<dbReference type="SUPFAM" id="SSF52374">
    <property type="entry name" value="Nucleotidylyl transferase"/>
    <property type="match status" value="1"/>
</dbReference>
<reference evidence="13 14" key="1">
    <citation type="journal article" date="2016" name="Nat. Commun.">
        <title>Thousands of microbial genomes shed light on interconnected biogeochemical processes in an aquifer system.</title>
        <authorList>
            <person name="Anantharaman K."/>
            <person name="Brown C.T."/>
            <person name="Hug L.A."/>
            <person name="Sharon I."/>
            <person name="Castelle C.J."/>
            <person name="Probst A.J."/>
            <person name="Thomas B.C."/>
            <person name="Singh A."/>
            <person name="Wilkins M.J."/>
            <person name="Karaoz U."/>
            <person name="Brodie E.L."/>
            <person name="Williams K.H."/>
            <person name="Hubbard S.S."/>
            <person name="Banfield J.F."/>
        </authorList>
    </citation>
    <scope>NUCLEOTIDE SEQUENCE [LARGE SCALE GENOMIC DNA]</scope>
</reference>
<dbReference type="SMART" id="SM00363">
    <property type="entry name" value="S4"/>
    <property type="match status" value="1"/>
</dbReference>
<evidence type="ECO:0000256" key="11">
    <source>
        <dbReference type="RuleBase" id="RU363036"/>
    </source>
</evidence>
<evidence type="ECO:0000313" key="14">
    <source>
        <dbReference type="Proteomes" id="UP000176287"/>
    </source>
</evidence>
<dbReference type="PANTHER" id="PTHR11766:SF1">
    <property type="entry name" value="TYROSINE--TRNA LIGASE"/>
    <property type="match status" value="1"/>
</dbReference>
<dbReference type="EMBL" id="MHKZ01000023">
    <property type="protein sequence ID" value="OGZ00329.1"/>
    <property type="molecule type" value="Genomic_DNA"/>
</dbReference>
<keyword evidence="6 11" id="KW-0648">Protein biosynthesis</keyword>
<dbReference type="Gene3D" id="3.10.290.10">
    <property type="entry name" value="RNA-binding S4 domain"/>
    <property type="match status" value="1"/>
</dbReference>
<dbReference type="PANTHER" id="PTHR11766">
    <property type="entry name" value="TYROSYL-TRNA SYNTHETASE"/>
    <property type="match status" value="1"/>
</dbReference>
<dbReference type="EC" id="6.1.1.1" evidence="1 9"/>
<comment type="catalytic activity">
    <reaction evidence="8">
        <text>tRNA(Tyr) + L-tyrosine + ATP = L-tyrosyl-tRNA(Tyr) + AMP + diphosphate + H(+)</text>
        <dbReference type="Rhea" id="RHEA:10220"/>
        <dbReference type="Rhea" id="RHEA-COMP:9706"/>
        <dbReference type="Rhea" id="RHEA-COMP:9707"/>
        <dbReference type="ChEBI" id="CHEBI:15378"/>
        <dbReference type="ChEBI" id="CHEBI:30616"/>
        <dbReference type="ChEBI" id="CHEBI:33019"/>
        <dbReference type="ChEBI" id="CHEBI:58315"/>
        <dbReference type="ChEBI" id="CHEBI:78442"/>
        <dbReference type="ChEBI" id="CHEBI:78536"/>
        <dbReference type="ChEBI" id="CHEBI:456215"/>
        <dbReference type="EC" id="6.1.1.1"/>
    </reaction>
</comment>
<dbReference type="Gene3D" id="1.10.240.10">
    <property type="entry name" value="Tyrosyl-Transfer RNA Synthetase"/>
    <property type="match status" value="1"/>
</dbReference>
<dbReference type="GO" id="GO:0005524">
    <property type="term" value="F:ATP binding"/>
    <property type="evidence" value="ECO:0007669"/>
    <property type="project" value="UniProtKB-KW"/>
</dbReference>
<dbReference type="GO" id="GO:0005829">
    <property type="term" value="C:cytosol"/>
    <property type="evidence" value="ECO:0007669"/>
    <property type="project" value="TreeGrafter"/>
</dbReference>
<keyword evidence="3 11" id="KW-0547">Nucleotide-binding</keyword>
<evidence type="ECO:0000313" key="13">
    <source>
        <dbReference type="EMBL" id="OGZ00329.1"/>
    </source>
</evidence>
<dbReference type="NCBIfam" id="TIGR00234">
    <property type="entry name" value="tyrS"/>
    <property type="match status" value="1"/>
</dbReference>
<evidence type="ECO:0000256" key="5">
    <source>
        <dbReference type="ARBA" id="ARBA00022884"/>
    </source>
</evidence>
<dbReference type="Pfam" id="PF22421">
    <property type="entry name" value="SYY_C-terminal"/>
    <property type="match status" value="1"/>
</dbReference>
<gene>
    <name evidence="13" type="ORF">A3B13_01220</name>
</gene>
<dbReference type="CDD" id="cd00165">
    <property type="entry name" value="S4"/>
    <property type="match status" value="1"/>
</dbReference>
<organism evidence="13 14">
    <name type="scientific">Candidatus Liptonbacteria bacterium RIFCSPLOWO2_01_FULL_45_15</name>
    <dbReference type="NCBI Taxonomy" id="1798649"/>
    <lineage>
        <taxon>Bacteria</taxon>
        <taxon>Candidatus Liptoniibacteriota</taxon>
    </lineage>
</organism>
<evidence type="ECO:0000256" key="9">
    <source>
        <dbReference type="NCBIfam" id="TIGR00234"/>
    </source>
</evidence>
<accession>A0A1G2CG04</accession>
<evidence type="ECO:0000256" key="6">
    <source>
        <dbReference type="ARBA" id="ARBA00022917"/>
    </source>
</evidence>
<comment type="similarity">
    <text evidence="11">Belongs to the class-I aminoacyl-tRNA synthetase family.</text>
</comment>
<dbReference type="InterPro" id="IPR002305">
    <property type="entry name" value="aa-tRNA-synth_Ic"/>
</dbReference>
<dbReference type="PRINTS" id="PR01040">
    <property type="entry name" value="TRNASYNTHTYR"/>
</dbReference>
<keyword evidence="2 11" id="KW-0436">Ligase</keyword>
<protein>
    <recommendedName>
        <fullName evidence="1 9">Tyrosine--tRNA ligase</fullName>
        <ecNumber evidence="1 9">6.1.1.1</ecNumber>
    </recommendedName>
</protein>
<proteinExistence type="inferred from homology"/>
<dbReference type="Pfam" id="PF00579">
    <property type="entry name" value="tRNA-synt_1b"/>
    <property type="match status" value="1"/>
</dbReference>
<evidence type="ECO:0000256" key="3">
    <source>
        <dbReference type="ARBA" id="ARBA00022741"/>
    </source>
</evidence>
<dbReference type="STRING" id="1798649.A3B13_01220"/>
<keyword evidence="5 10" id="KW-0694">RNA-binding</keyword>
<dbReference type="InterPro" id="IPR014729">
    <property type="entry name" value="Rossmann-like_a/b/a_fold"/>
</dbReference>
<dbReference type="InterPro" id="IPR002307">
    <property type="entry name" value="Tyr-tRNA-ligase"/>
</dbReference>
<dbReference type="GO" id="GO:0003723">
    <property type="term" value="F:RNA binding"/>
    <property type="evidence" value="ECO:0007669"/>
    <property type="project" value="UniProtKB-KW"/>
</dbReference>
<dbReference type="InterPro" id="IPR002942">
    <property type="entry name" value="S4_RNA-bd"/>
</dbReference>
<dbReference type="InterPro" id="IPR036986">
    <property type="entry name" value="S4_RNA-bd_sf"/>
</dbReference>
<dbReference type="AlphaFoldDB" id="A0A1G2CG04"/>
<evidence type="ECO:0000256" key="2">
    <source>
        <dbReference type="ARBA" id="ARBA00022598"/>
    </source>
</evidence>
<dbReference type="Proteomes" id="UP000176287">
    <property type="component" value="Unassembled WGS sequence"/>
</dbReference>
<evidence type="ECO:0000256" key="1">
    <source>
        <dbReference type="ARBA" id="ARBA00013160"/>
    </source>
</evidence>
<evidence type="ECO:0000256" key="10">
    <source>
        <dbReference type="PROSITE-ProRule" id="PRU00182"/>
    </source>
</evidence>
<dbReference type="GO" id="GO:0004831">
    <property type="term" value="F:tyrosine-tRNA ligase activity"/>
    <property type="evidence" value="ECO:0007669"/>
    <property type="project" value="UniProtKB-UniRule"/>
</dbReference>
<sequence length="401" mass="45282">MKMITDKKRINEILDRGVVFQILPSKEALIEKLVAGDRLKIYIGADPTSSALHLSHAKNYMFLEELRQLGHEVIVLFGDFTARIGDPSDRTEARKQLTEKEVKENVKDWLKQIKPLLNFGDKKNPPKVLYNSKWLAKLCLKDVISLASNFTVQQMLERDMFQDRMKDQLPIHLHEFLYPLMQGYDSVAMNVDTELCGTDQTFNALVGRTLVKRLKSKDKFVIIVNLMENPKTGELMSKSKGTGVFLSSPANEMYGAILAQPDEMTKVLFINCTRVPLAEINSILKGAPKKAKMRAAFEIVKKIYGEVAAKKAENNFEKLFVNKELAGEIPELKLKEKKTTAIDLVIHSGVAKSKSEARRLVEQGAVEINGESKKGVYEVIELKGGETLKIGKKNFFRIKII</sequence>
<name>A0A1G2CG04_9BACT</name>
<feature type="domain" description="RNA-binding S4" evidence="12">
    <location>
        <begin position="340"/>
        <end position="401"/>
    </location>
</feature>
<keyword evidence="4 11" id="KW-0067">ATP-binding</keyword>
<dbReference type="InterPro" id="IPR054608">
    <property type="entry name" value="SYY-like_C"/>
</dbReference>
<evidence type="ECO:0000256" key="4">
    <source>
        <dbReference type="ARBA" id="ARBA00022840"/>
    </source>
</evidence>
<keyword evidence="7 11" id="KW-0030">Aminoacyl-tRNA synthetase</keyword>
<evidence type="ECO:0000259" key="12">
    <source>
        <dbReference type="SMART" id="SM00363"/>
    </source>
</evidence>
<dbReference type="PROSITE" id="PS50889">
    <property type="entry name" value="S4"/>
    <property type="match status" value="1"/>
</dbReference>
<comment type="caution">
    <text evidence="13">The sequence shown here is derived from an EMBL/GenBank/DDBJ whole genome shotgun (WGS) entry which is preliminary data.</text>
</comment>
<dbReference type="Gene3D" id="3.40.50.620">
    <property type="entry name" value="HUPs"/>
    <property type="match status" value="1"/>
</dbReference>
<dbReference type="GO" id="GO:0006437">
    <property type="term" value="P:tyrosyl-tRNA aminoacylation"/>
    <property type="evidence" value="ECO:0007669"/>
    <property type="project" value="UniProtKB-UniRule"/>
</dbReference>
<dbReference type="SUPFAM" id="SSF55174">
    <property type="entry name" value="Alpha-L RNA-binding motif"/>
    <property type="match status" value="1"/>
</dbReference>
<evidence type="ECO:0000256" key="8">
    <source>
        <dbReference type="ARBA" id="ARBA00048248"/>
    </source>
</evidence>
<dbReference type="InterPro" id="IPR024088">
    <property type="entry name" value="Tyr-tRNA-ligase_bac-type"/>
</dbReference>
<evidence type="ECO:0000256" key="7">
    <source>
        <dbReference type="ARBA" id="ARBA00023146"/>
    </source>
</evidence>